<dbReference type="Proteomes" id="UP000006050">
    <property type="component" value="Chromosome"/>
</dbReference>
<dbReference type="eggNOG" id="COG0053">
    <property type="taxonomic scope" value="Bacteria"/>
</dbReference>
<dbReference type="EMBL" id="CP003281">
    <property type="protein sequence ID" value="AFL83921.1"/>
    <property type="molecule type" value="Genomic_DNA"/>
</dbReference>
<name>I3Z3V3_BELBD</name>
<proteinExistence type="predicted"/>
<dbReference type="InterPro" id="IPR047677">
    <property type="entry name" value="GDCCVxC"/>
</dbReference>
<dbReference type="NCBIfam" id="NF041374">
    <property type="entry name" value="GDCCVxC"/>
    <property type="match status" value="1"/>
</dbReference>
<dbReference type="AlphaFoldDB" id="I3Z3V3"/>
<accession>I3Z3V3</accession>
<dbReference type="KEGG" id="bbd:Belba_1292"/>
<protein>
    <submittedName>
        <fullName evidence="1">Uncharacterized protein</fullName>
    </submittedName>
</protein>
<evidence type="ECO:0000313" key="2">
    <source>
        <dbReference type="Proteomes" id="UP000006050"/>
    </source>
</evidence>
<dbReference type="HOGENOM" id="CLU_2217880_0_0_10"/>
<sequence>MEIILESTITCPNCGHQKEETMPNDACQYFYECENCHQVLKPKEGDCCVYCSYGTKACPPIQEGSKKTAVKRQGLWRPSDCFLKTVLVYIQDMLPLLNFTHIMPQK</sequence>
<organism evidence="1 2">
    <name type="scientific">Belliella baltica (strain DSM 15883 / CIP 108006 / LMG 21964 / BA134)</name>
    <dbReference type="NCBI Taxonomy" id="866536"/>
    <lineage>
        <taxon>Bacteria</taxon>
        <taxon>Pseudomonadati</taxon>
        <taxon>Bacteroidota</taxon>
        <taxon>Cytophagia</taxon>
        <taxon>Cytophagales</taxon>
        <taxon>Cyclobacteriaceae</taxon>
        <taxon>Belliella</taxon>
    </lineage>
</organism>
<dbReference type="STRING" id="866536.Belba_1292"/>
<reference evidence="2" key="1">
    <citation type="submission" date="2012-06" db="EMBL/GenBank/DDBJ databases">
        <title>The complete genome of Belliella baltica DSM 15883.</title>
        <authorList>
            <person name="Lucas S."/>
            <person name="Copeland A."/>
            <person name="Lapidus A."/>
            <person name="Goodwin L."/>
            <person name="Pitluck S."/>
            <person name="Peters L."/>
            <person name="Mikhailova N."/>
            <person name="Davenport K."/>
            <person name="Kyrpides N."/>
            <person name="Mavromatis K."/>
            <person name="Pagani I."/>
            <person name="Ivanova N."/>
            <person name="Ovchinnikova G."/>
            <person name="Zeytun A."/>
            <person name="Detter J.C."/>
            <person name="Han C."/>
            <person name="Land M."/>
            <person name="Hauser L."/>
            <person name="Markowitz V."/>
            <person name="Cheng J.-F."/>
            <person name="Hugenholtz P."/>
            <person name="Woyke T."/>
            <person name="Wu D."/>
            <person name="Tindall B."/>
            <person name="Pomrenke H."/>
            <person name="Brambilla E."/>
            <person name="Klenk H.-P."/>
            <person name="Eisen J.A."/>
        </authorList>
    </citation>
    <scope>NUCLEOTIDE SEQUENCE [LARGE SCALE GENOMIC DNA]</scope>
    <source>
        <strain evidence="2">DSM 15883 / CIP 108006 / LMG 21964 / BA134</strain>
    </source>
</reference>
<keyword evidence="2" id="KW-1185">Reference proteome</keyword>
<gene>
    <name evidence="1" type="ordered locus">Belba_1292</name>
</gene>
<evidence type="ECO:0000313" key="1">
    <source>
        <dbReference type="EMBL" id="AFL83921.1"/>
    </source>
</evidence>